<organism evidence="3 4">
    <name type="scientific">Endobacter medicaginis</name>
    <dbReference type="NCBI Taxonomy" id="1181271"/>
    <lineage>
        <taxon>Bacteria</taxon>
        <taxon>Pseudomonadati</taxon>
        <taxon>Pseudomonadota</taxon>
        <taxon>Alphaproteobacteria</taxon>
        <taxon>Acetobacterales</taxon>
        <taxon>Acetobacteraceae</taxon>
        <taxon>Endobacter</taxon>
    </lineage>
</organism>
<accession>A0A839V2S2</accession>
<comment type="similarity">
    <text evidence="1">Belongs to the universal stress protein A family.</text>
</comment>
<dbReference type="Gene3D" id="3.40.50.12370">
    <property type="match status" value="1"/>
</dbReference>
<dbReference type="SUPFAM" id="SSF52402">
    <property type="entry name" value="Adenine nucleotide alpha hydrolases-like"/>
    <property type="match status" value="2"/>
</dbReference>
<evidence type="ECO:0000313" key="4">
    <source>
        <dbReference type="Proteomes" id="UP000557688"/>
    </source>
</evidence>
<sequence length="303" mass="31848">MNPIRKILMPLAGAPTAEAALGTALLVGTRFEAHLEVVHVRADNREVAPLAGEGLSGAMVEEMMTAAETEARSRSAAVRALFDRFTTQHKVPVVAPRGTMDEAVPAGAAIADGTTGATASFGVVVGREHELVAQLARLADLTVVSHPATGDEVSSSEALHAVLFDSGSPVMIAPKRTPSAIGRRVALAWNGTAESAASVRNMMPWLAGAEAVSVLHSPDYQRRGPTYDGLLAYLALHDLRPEPIAFAARDRDVGAGLLAAARDWGADLIGMGAYSHSRLRQLILGGVTRHVLEHADLPVVMSR</sequence>
<dbReference type="CDD" id="cd00293">
    <property type="entry name" value="USP-like"/>
    <property type="match status" value="1"/>
</dbReference>
<gene>
    <name evidence="3" type="ORF">FHR90_002656</name>
</gene>
<protein>
    <submittedName>
        <fullName evidence="3">Nucleotide-binding universal stress UspA family protein</fullName>
    </submittedName>
</protein>
<dbReference type="PANTHER" id="PTHR46268:SF15">
    <property type="entry name" value="UNIVERSAL STRESS PROTEIN HP_0031"/>
    <property type="match status" value="1"/>
</dbReference>
<dbReference type="InterPro" id="IPR006016">
    <property type="entry name" value="UspA"/>
</dbReference>
<dbReference type="Proteomes" id="UP000557688">
    <property type="component" value="Unassembled WGS sequence"/>
</dbReference>
<evidence type="ECO:0000313" key="3">
    <source>
        <dbReference type="EMBL" id="MBB3174810.1"/>
    </source>
</evidence>
<proteinExistence type="inferred from homology"/>
<evidence type="ECO:0000259" key="2">
    <source>
        <dbReference type="Pfam" id="PF00582"/>
    </source>
</evidence>
<evidence type="ECO:0000256" key="1">
    <source>
        <dbReference type="ARBA" id="ARBA00008791"/>
    </source>
</evidence>
<comment type="caution">
    <text evidence="3">The sequence shown here is derived from an EMBL/GenBank/DDBJ whole genome shotgun (WGS) entry which is preliminary data.</text>
</comment>
<dbReference type="EMBL" id="JACHXV010000011">
    <property type="protein sequence ID" value="MBB3174810.1"/>
    <property type="molecule type" value="Genomic_DNA"/>
</dbReference>
<dbReference type="Pfam" id="PF00582">
    <property type="entry name" value="Usp"/>
    <property type="match status" value="1"/>
</dbReference>
<feature type="domain" description="UspA" evidence="2">
    <location>
        <begin position="235"/>
        <end position="302"/>
    </location>
</feature>
<dbReference type="AlphaFoldDB" id="A0A839V2S2"/>
<name>A0A839V2S2_9PROT</name>
<keyword evidence="4" id="KW-1185">Reference proteome</keyword>
<dbReference type="PANTHER" id="PTHR46268">
    <property type="entry name" value="STRESS RESPONSE PROTEIN NHAX"/>
    <property type="match status" value="1"/>
</dbReference>
<dbReference type="RefSeq" id="WP_183275366.1">
    <property type="nucleotide sequence ID" value="NZ_JACHXV010000011.1"/>
</dbReference>
<reference evidence="3 4" key="1">
    <citation type="submission" date="2020-08" db="EMBL/GenBank/DDBJ databases">
        <title>Genomic Encyclopedia of Type Strains, Phase III (KMG-III): the genomes of soil and plant-associated and newly described type strains.</title>
        <authorList>
            <person name="Whitman W."/>
        </authorList>
    </citation>
    <scope>NUCLEOTIDE SEQUENCE [LARGE SCALE GENOMIC DNA]</scope>
    <source>
        <strain evidence="3 4">CECT 8088</strain>
    </source>
</reference>